<dbReference type="GO" id="GO:0003677">
    <property type="term" value="F:DNA binding"/>
    <property type="evidence" value="ECO:0007669"/>
    <property type="project" value="TreeGrafter"/>
</dbReference>
<dbReference type="PANTHER" id="PTHR46510">
    <property type="entry name" value="BROMODOMAIN ADJACENT TO ZINC FINGER DOMAIN PROTEIN 1A"/>
    <property type="match status" value="1"/>
</dbReference>
<dbReference type="GO" id="GO:0045740">
    <property type="term" value="P:positive regulation of DNA replication"/>
    <property type="evidence" value="ECO:0007669"/>
    <property type="project" value="TreeGrafter"/>
</dbReference>
<dbReference type="InterPro" id="IPR011124">
    <property type="entry name" value="Znf_CW"/>
</dbReference>
<dbReference type="Gene3D" id="3.30.40.10">
    <property type="entry name" value="Zinc/RING finger domain, C3HC4 (zinc finger)"/>
    <property type="match status" value="1"/>
</dbReference>
<dbReference type="InterPro" id="IPR011011">
    <property type="entry name" value="Znf_FYVE_PHD"/>
</dbReference>
<evidence type="ECO:0000259" key="6">
    <source>
        <dbReference type="PROSITE" id="PS51050"/>
    </source>
</evidence>
<dbReference type="Proteomes" id="UP001054252">
    <property type="component" value="Unassembled WGS sequence"/>
</dbReference>
<dbReference type="EMBL" id="BPVZ01000055">
    <property type="protein sequence ID" value="GKV20383.1"/>
    <property type="molecule type" value="Genomic_DNA"/>
</dbReference>
<evidence type="ECO:0008006" key="9">
    <source>
        <dbReference type="Google" id="ProtNLM"/>
    </source>
</evidence>
<dbReference type="InterPro" id="IPR001965">
    <property type="entry name" value="Znf_PHD"/>
</dbReference>
<dbReference type="PROSITE" id="PS01359">
    <property type="entry name" value="ZF_PHD_1"/>
    <property type="match status" value="1"/>
</dbReference>
<dbReference type="GO" id="GO:0008270">
    <property type="term" value="F:zinc ion binding"/>
    <property type="evidence" value="ECO:0007669"/>
    <property type="project" value="UniProtKB-KW"/>
</dbReference>
<accession>A0AAV5K631</accession>
<keyword evidence="1" id="KW-0479">Metal-binding</keyword>
<dbReference type="GO" id="GO:0008623">
    <property type="term" value="C:CHRAC"/>
    <property type="evidence" value="ECO:0007669"/>
    <property type="project" value="TreeGrafter"/>
</dbReference>
<sequence>MCPKCNDRPQRDCTEAVSVSNKKETHYSCTLDFQRTCQQSVVSTMSENPVPTFVYSRRKDKGNSAAALSTMSEIPVPTFVYSRRKEKGNSAAAVSTLSENPVPTFVYSRRKKKGNSAGTFSAADVPENSKRSDCLSVVSSDVLSITANEIHGALLVEPETEGVGPSGMPPLHTGQPFLLKTVLNEGCLVVEDQGSDNVLKTLQKTVEVDSIHDSCSSSKSNIELALDSLKGEIDDNGDCSSSTIALEFRRDGLSERDICISMLRCAELLQPSGTALVGDIGTGSGSSYTRACKICACQESAPNMLICDNCENAFHVPCCNPPIKEIPEDEWLCHSCLRKKQKFLKETDGSCREVKNNLISLMLRDGEPYKSSVAVGKGFQAEVPEWSGPINNDVDRIGEPLEIDSSDYSNLHDLNHIMLPKSNSIGNWLQCRAVIEGIGKDVDGTICGKWHRAPLYEEQTDDWDCFSAIFWDPYHADCAAPQELETDQVLKQLKYVEAMRSQISVKRQKLSHGKNHT</sequence>
<dbReference type="InterPro" id="IPR019787">
    <property type="entry name" value="Znf_PHD-finger"/>
</dbReference>
<evidence type="ECO:0000256" key="4">
    <source>
        <dbReference type="PROSITE-ProRule" id="PRU00146"/>
    </source>
</evidence>
<keyword evidence="3" id="KW-0862">Zinc</keyword>
<dbReference type="SMART" id="SM00249">
    <property type="entry name" value="PHD"/>
    <property type="match status" value="1"/>
</dbReference>
<evidence type="ECO:0000256" key="1">
    <source>
        <dbReference type="ARBA" id="ARBA00022723"/>
    </source>
</evidence>
<dbReference type="GO" id="GO:0000228">
    <property type="term" value="C:nuclear chromosome"/>
    <property type="evidence" value="ECO:0007669"/>
    <property type="project" value="TreeGrafter"/>
</dbReference>
<dbReference type="AlphaFoldDB" id="A0AAV5K631"/>
<name>A0AAV5K631_9ROSI</name>
<comment type="caution">
    <text evidence="7">The sequence shown here is derived from an EMBL/GenBank/DDBJ whole genome shotgun (WGS) entry which is preliminary data.</text>
</comment>
<dbReference type="SUPFAM" id="SSF57903">
    <property type="entry name" value="FYVE/PHD zinc finger"/>
    <property type="match status" value="1"/>
</dbReference>
<dbReference type="GO" id="GO:0006338">
    <property type="term" value="P:chromatin remodeling"/>
    <property type="evidence" value="ECO:0007669"/>
    <property type="project" value="InterPro"/>
</dbReference>
<evidence type="ECO:0000256" key="2">
    <source>
        <dbReference type="ARBA" id="ARBA00022771"/>
    </source>
</evidence>
<feature type="domain" description="PHD-type" evidence="5">
    <location>
        <begin position="289"/>
        <end position="339"/>
    </location>
</feature>
<dbReference type="GO" id="GO:0006355">
    <property type="term" value="P:regulation of DNA-templated transcription"/>
    <property type="evidence" value="ECO:0007669"/>
    <property type="project" value="TreeGrafter"/>
</dbReference>
<reference evidence="7 8" key="1">
    <citation type="journal article" date="2021" name="Commun. Biol.">
        <title>The genome of Shorea leprosula (Dipterocarpaceae) highlights the ecological relevance of drought in aseasonal tropical rainforests.</title>
        <authorList>
            <person name="Ng K.K.S."/>
            <person name="Kobayashi M.J."/>
            <person name="Fawcett J.A."/>
            <person name="Hatakeyama M."/>
            <person name="Paape T."/>
            <person name="Ng C.H."/>
            <person name="Ang C.C."/>
            <person name="Tnah L.H."/>
            <person name="Lee C.T."/>
            <person name="Nishiyama T."/>
            <person name="Sese J."/>
            <person name="O'Brien M.J."/>
            <person name="Copetti D."/>
            <person name="Mohd Noor M.I."/>
            <person name="Ong R.C."/>
            <person name="Putra M."/>
            <person name="Sireger I.Z."/>
            <person name="Indrioko S."/>
            <person name="Kosugi Y."/>
            <person name="Izuno A."/>
            <person name="Isagi Y."/>
            <person name="Lee S.L."/>
            <person name="Shimizu K.K."/>
        </authorList>
    </citation>
    <scope>NUCLEOTIDE SEQUENCE [LARGE SCALE GENOMIC DNA]</scope>
    <source>
        <strain evidence="7">214</strain>
    </source>
</reference>
<dbReference type="InterPro" id="IPR047171">
    <property type="entry name" value="BAZ1A"/>
</dbReference>
<dbReference type="FunFam" id="3.30.40.100:FF:000005">
    <property type="entry name" value="uncharacterized protein LOC106759733 isoform X4"/>
    <property type="match status" value="1"/>
</dbReference>
<dbReference type="InterPro" id="IPR013083">
    <property type="entry name" value="Znf_RING/FYVE/PHD"/>
</dbReference>
<dbReference type="Pfam" id="PF00628">
    <property type="entry name" value="PHD"/>
    <property type="match status" value="1"/>
</dbReference>
<dbReference type="GO" id="GO:0031445">
    <property type="term" value="P:regulation of heterochromatin formation"/>
    <property type="evidence" value="ECO:0007669"/>
    <property type="project" value="TreeGrafter"/>
</dbReference>
<dbReference type="InterPro" id="IPR019786">
    <property type="entry name" value="Zinc_finger_PHD-type_CS"/>
</dbReference>
<protein>
    <recommendedName>
        <fullName evidence="9">PHD-type domain-containing protein</fullName>
    </recommendedName>
</protein>
<evidence type="ECO:0000259" key="5">
    <source>
        <dbReference type="PROSITE" id="PS50016"/>
    </source>
</evidence>
<dbReference type="PROSITE" id="PS50016">
    <property type="entry name" value="ZF_PHD_2"/>
    <property type="match status" value="1"/>
</dbReference>
<gene>
    <name evidence="7" type="ORF">SLEP1_g30516</name>
</gene>
<feature type="domain" description="CW-type" evidence="6">
    <location>
        <begin position="422"/>
        <end position="486"/>
    </location>
</feature>
<evidence type="ECO:0000256" key="3">
    <source>
        <dbReference type="ARBA" id="ARBA00022833"/>
    </source>
</evidence>
<dbReference type="Gene3D" id="3.30.40.100">
    <property type="match status" value="1"/>
</dbReference>
<keyword evidence="8" id="KW-1185">Reference proteome</keyword>
<keyword evidence="2 4" id="KW-0863">Zinc-finger</keyword>
<organism evidence="7 8">
    <name type="scientific">Rubroshorea leprosula</name>
    <dbReference type="NCBI Taxonomy" id="152421"/>
    <lineage>
        <taxon>Eukaryota</taxon>
        <taxon>Viridiplantae</taxon>
        <taxon>Streptophyta</taxon>
        <taxon>Embryophyta</taxon>
        <taxon>Tracheophyta</taxon>
        <taxon>Spermatophyta</taxon>
        <taxon>Magnoliopsida</taxon>
        <taxon>eudicotyledons</taxon>
        <taxon>Gunneridae</taxon>
        <taxon>Pentapetalae</taxon>
        <taxon>rosids</taxon>
        <taxon>malvids</taxon>
        <taxon>Malvales</taxon>
        <taxon>Dipterocarpaceae</taxon>
        <taxon>Rubroshorea</taxon>
    </lineage>
</organism>
<dbReference type="PROSITE" id="PS51050">
    <property type="entry name" value="ZF_CW"/>
    <property type="match status" value="1"/>
</dbReference>
<evidence type="ECO:0000313" key="7">
    <source>
        <dbReference type="EMBL" id="GKV20383.1"/>
    </source>
</evidence>
<evidence type="ECO:0000313" key="8">
    <source>
        <dbReference type="Proteomes" id="UP001054252"/>
    </source>
</evidence>
<dbReference type="PANTHER" id="PTHR46510:SF1">
    <property type="entry name" value="BROMODOMAIN ADJACENT TO ZINC FINGER DOMAIN PROTEIN 1A"/>
    <property type="match status" value="1"/>
</dbReference>
<proteinExistence type="predicted"/>